<evidence type="ECO:0000256" key="9">
    <source>
        <dbReference type="ARBA" id="ARBA00023033"/>
    </source>
</evidence>
<dbReference type="EC" id="1.14.99.56" evidence="15"/>
<evidence type="ECO:0000256" key="16">
    <source>
        <dbReference type="SAM" id="MobiDB-lite"/>
    </source>
</evidence>
<gene>
    <name evidence="19" type="ORF">BDQ12DRAFT_730485</name>
</gene>
<keyword evidence="5 17" id="KW-0732">Signal</keyword>
<keyword evidence="12" id="KW-0624">Polysaccharide degradation</keyword>
<evidence type="ECO:0000256" key="3">
    <source>
        <dbReference type="ARBA" id="ARBA00022525"/>
    </source>
</evidence>
<dbReference type="PANTHER" id="PTHR33353">
    <property type="entry name" value="PUTATIVE (AFU_ORTHOLOGUE AFUA_1G12560)-RELATED"/>
    <property type="match status" value="1"/>
</dbReference>
<dbReference type="GO" id="GO:0046872">
    <property type="term" value="F:metal ion binding"/>
    <property type="evidence" value="ECO:0007669"/>
    <property type="project" value="UniProtKB-KW"/>
</dbReference>
<evidence type="ECO:0000259" key="18">
    <source>
        <dbReference type="Pfam" id="PF03443"/>
    </source>
</evidence>
<dbReference type="GO" id="GO:0005576">
    <property type="term" value="C:extracellular region"/>
    <property type="evidence" value="ECO:0007669"/>
    <property type="project" value="UniProtKB-SubCell"/>
</dbReference>
<evidence type="ECO:0000256" key="7">
    <source>
        <dbReference type="ARBA" id="ARBA00023002"/>
    </source>
</evidence>
<keyword evidence="6" id="KW-0136">Cellulose degradation</keyword>
<feature type="chain" id="PRO_5022821915" description="lytic cellulose monooxygenase (C4-dehydrogenating)" evidence="17">
    <location>
        <begin position="24"/>
        <end position="300"/>
    </location>
</feature>
<dbReference type="InterPro" id="IPR005103">
    <property type="entry name" value="AA9_LPMO"/>
</dbReference>
<evidence type="ECO:0000256" key="11">
    <source>
        <dbReference type="ARBA" id="ARBA00023277"/>
    </source>
</evidence>
<evidence type="ECO:0000256" key="14">
    <source>
        <dbReference type="ARBA" id="ARBA00045077"/>
    </source>
</evidence>
<reference evidence="19 20" key="1">
    <citation type="journal article" date="2019" name="Nat. Ecol. Evol.">
        <title>Megaphylogeny resolves global patterns of mushroom evolution.</title>
        <authorList>
            <person name="Varga T."/>
            <person name="Krizsan K."/>
            <person name="Foldi C."/>
            <person name="Dima B."/>
            <person name="Sanchez-Garcia M."/>
            <person name="Sanchez-Ramirez S."/>
            <person name="Szollosi G.J."/>
            <person name="Szarkandi J.G."/>
            <person name="Papp V."/>
            <person name="Albert L."/>
            <person name="Andreopoulos W."/>
            <person name="Angelini C."/>
            <person name="Antonin V."/>
            <person name="Barry K.W."/>
            <person name="Bougher N.L."/>
            <person name="Buchanan P."/>
            <person name="Buyck B."/>
            <person name="Bense V."/>
            <person name="Catcheside P."/>
            <person name="Chovatia M."/>
            <person name="Cooper J."/>
            <person name="Damon W."/>
            <person name="Desjardin D."/>
            <person name="Finy P."/>
            <person name="Geml J."/>
            <person name="Haridas S."/>
            <person name="Hughes K."/>
            <person name="Justo A."/>
            <person name="Karasinski D."/>
            <person name="Kautmanova I."/>
            <person name="Kiss B."/>
            <person name="Kocsube S."/>
            <person name="Kotiranta H."/>
            <person name="LaButti K.M."/>
            <person name="Lechner B.E."/>
            <person name="Liimatainen K."/>
            <person name="Lipzen A."/>
            <person name="Lukacs Z."/>
            <person name="Mihaltcheva S."/>
            <person name="Morgado L.N."/>
            <person name="Niskanen T."/>
            <person name="Noordeloos M.E."/>
            <person name="Ohm R.A."/>
            <person name="Ortiz-Santana B."/>
            <person name="Ovrebo C."/>
            <person name="Racz N."/>
            <person name="Riley R."/>
            <person name="Savchenko A."/>
            <person name="Shiryaev A."/>
            <person name="Soop K."/>
            <person name="Spirin V."/>
            <person name="Szebenyi C."/>
            <person name="Tomsovsky M."/>
            <person name="Tulloss R.E."/>
            <person name="Uehling J."/>
            <person name="Grigoriev I.V."/>
            <person name="Vagvolgyi C."/>
            <person name="Papp T."/>
            <person name="Martin F.M."/>
            <person name="Miettinen O."/>
            <person name="Hibbett D.S."/>
            <person name="Nagy L.G."/>
        </authorList>
    </citation>
    <scope>NUCLEOTIDE SEQUENCE [LARGE SCALE GENOMIC DNA]</scope>
    <source>
        <strain evidence="19 20">CBS 166.37</strain>
    </source>
</reference>
<keyword evidence="20" id="KW-1185">Reference proteome</keyword>
<evidence type="ECO:0000256" key="15">
    <source>
        <dbReference type="ARBA" id="ARBA00047174"/>
    </source>
</evidence>
<feature type="compositionally biased region" description="Basic residues" evidence="16">
    <location>
        <begin position="290"/>
        <end position="300"/>
    </location>
</feature>
<keyword evidence="10" id="KW-1015">Disulfide bond</keyword>
<sequence length="300" mass="31583">MYPLLPFCIFLLSIASVLPEAAGHGFVHSVLVGDQDYPGWNPFTDPYTDTPARIVRKVSSDGPIAPTDADLACGHGGNDGTAALANIQAGSKVTFQWTNWPADHQGPVSSYMTSCNGDCTKFAANDAKWFKVDASGYDPTTKLWAADNLIADNNSWTSTIPAALAPGQYLIRNEIIALHSIGSPQFYPSCSQIQVSGSGTGQPSDSELVTMEALYSAVSFPDIYSDFGTFTIPGPAPVTFGGSAPIASSSAPPAPSKTSTAIAVGQQTSATSTPMSTTRPTGHCSLSSRRLARRRFARSH</sequence>
<evidence type="ECO:0000313" key="19">
    <source>
        <dbReference type="EMBL" id="TFK44421.1"/>
    </source>
</evidence>
<evidence type="ECO:0000256" key="5">
    <source>
        <dbReference type="ARBA" id="ARBA00022729"/>
    </source>
</evidence>
<dbReference type="GO" id="GO:0016787">
    <property type="term" value="F:hydrolase activity"/>
    <property type="evidence" value="ECO:0007669"/>
    <property type="project" value="UniProtKB-KW"/>
</dbReference>
<evidence type="ECO:0000256" key="4">
    <source>
        <dbReference type="ARBA" id="ARBA00022723"/>
    </source>
</evidence>
<dbReference type="GO" id="GO:0030245">
    <property type="term" value="P:cellulose catabolic process"/>
    <property type="evidence" value="ECO:0007669"/>
    <property type="project" value="UniProtKB-KW"/>
</dbReference>
<dbReference type="Proteomes" id="UP000308652">
    <property type="component" value="Unassembled WGS sequence"/>
</dbReference>
<dbReference type="GO" id="GO:0004497">
    <property type="term" value="F:monooxygenase activity"/>
    <property type="evidence" value="ECO:0007669"/>
    <property type="project" value="UniProtKB-KW"/>
</dbReference>
<dbReference type="OrthoDB" id="4849160at2759"/>
<comment type="similarity">
    <text evidence="13">Belongs to the polysaccharide monooxygenase AA9 family.</text>
</comment>
<dbReference type="AlphaFoldDB" id="A0A5C3MSU0"/>
<accession>A0A5C3MSU0</accession>
<dbReference type="Gene3D" id="2.70.50.70">
    <property type="match status" value="1"/>
</dbReference>
<name>A0A5C3MSU0_9AGAR</name>
<comment type="subcellular location">
    <subcellularLocation>
        <location evidence="2">Secreted</location>
    </subcellularLocation>
</comment>
<dbReference type="PANTHER" id="PTHR33353:SF10">
    <property type="entry name" value="ENDO-BETA-1,4-GLUCANASE D"/>
    <property type="match status" value="1"/>
</dbReference>
<evidence type="ECO:0000256" key="8">
    <source>
        <dbReference type="ARBA" id="ARBA00023008"/>
    </source>
</evidence>
<feature type="signal peptide" evidence="17">
    <location>
        <begin position="1"/>
        <end position="23"/>
    </location>
</feature>
<comment type="cofactor">
    <cofactor evidence="1">
        <name>Cu(2+)</name>
        <dbReference type="ChEBI" id="CHEBI:29036"/>
    </cofactor>
</comment>
<keyword evidence="7" id="KW-0560">Oxidoreductase</keyword>
<feature type="domain" description="Auxiliary Activity family 9 catalytic" evidence="18">
    <location>
        <begin position="24"/>
        <end position="217"/>
    </location>
</feature>
<keyword evidence="9" id="KW-0503">Monooxygenase</keyword>
<evidence type="ECO:0000256" key="6">
    <source>
        <dbReference type="ARBA" id="ARBA00023001"/>
    </source>
</evidence>
<dbReference type="CDD" id="cd21175">
    <property type="entry name" value="LPMO_AA9"/>
    <property type="match status" value="1"/>
</dbReference>
<proteinExistence type="inferred from homology"/>
<organism evidence="19 20">
    <name type="scientific">Crucibulum laeve</name>
    <dbReference type="NCBI Taxonomy" id="68775"/>
    <lineage>
        <taxon>Eukaryota</taxon>
        <taxon>Fungi</taxon>
        <taxon>Dikarya</taxon>
        <taxon>Basidiomycota</taxon>
        <taxon>Agaricomycotina</taxon>
        <taxon>Agaricomycetes</taxon>
        <taxon>Agaricomycetidae</taxon>
        <taxon>Agaricales</taxon>
        <taxon>Agaricineae</taxon>
        <taxon>Nidulariaceae</taxon>
        <taxon>Crucibulum</taxon>
    </lineage>
</organism>
<feature type="compositionally biased region" description="Polar residues" evidence="16">
    <location>
        <begin position="265"/>
        <end position="280"/>
    </location>
</feature>
<keyword evidence="19" id="KW-0378">Hydrolase</keyword>
<keyword evidence="11" id="KW-0119">Carbohydrate metabolism</keyword>
<dbReference type="STRING" id="68775.A0A5C3MSU0"/>
<protein>
    <recommendedName>
        <fullName evidence="15">lytic cellulose monooxygenase (C4-dehydrogenating)</fullName>
        <ecNumber evidence="15">1.14.99.56</ecNumber>
    </recommendedName>
</protein>
<dbReference type="InterPro" id="IPR049892">
    <property type="entry name" value="AA9"/>
</dbReference>
<dbReference type="EMBL" id="ML213590">
    <property type="protein sequence ID" value="TFK44421.1"/>
    <property type="molecule type" value="Genomic_DNA"/>
</dbReference>
<evidence type="ECO:0000256" key="12">
    <source>
        <dbReference type="ARBA" id="ARBA00023326"/>
    </source>
</evidence>
<evidence type="ECO:0000256" key="13">
    <source>
        <dbReference type="ARBA" id="ARBA00044502"/>
    </source>
</evidence>
<evidence type="ECO:0000256" key="2">
    <source>
        <dbReference type="ARBA" id="ARBA00004613"/>
    </source>
</evidence>
<feature type="region of interest" description="Disordered" evidence="16">
    <location>
        <begin position="246"/>
        <end position="300"/>
    </location>
</feature>
<comment type="catalytic activity">
    <reaction evidence="14">
        <text>[(1-&gt;4)-beta-D-glucosyl]n+m + reduced acceptor + O2 = 4-dehydro-beta-D-glucosyl-[(1-&gt;4)-beta-D-glucosyl]n-1 + [(1-&gt;4)-beta-D-glucosyl]m + acceptor + H2O.</text>
        <dbReference type="EC" id="1.14.99.56"/>
    </reaction>
</comment>
<dbReference type="Pfam" id="PF03443">
    <property type="entry name" value="AA9"/>
    <property type="match status" value="1"/>
</dbReference>
<keyword evidence="8" id="KW-0186">Copper</keyword>
<evidence type="ECO:0000256" key="1">
    <source>
        <dbReference type="ARBA" id="ARBA00001973"/>
    </source>
</evidence>
<evidence type="ECO:0000256" key="17">
    <source>
        <dbReference type="SAM" id="SignalP"/>
    </source>
</evidence>
<feature type="compositionally biased region" description="Low complexity" evidence="16">
    <location>
        <begin position="246"/>
        <end position="263"/>
    </location>
</feature>
<evidence type="ECO:0000256" key="10">
    <source>
        <dbReference type="ARBA" id="ARBA00023157"/>
    </source>
</evidence>
<keyword evidence="4" id="KW-0479">Metal-binding</keyword>
<evidence type="ECO:0000313" key="20">
    <source>
        <dbReference type="Proteomes" id="UP000308652"/>
    </source>
</evidence>
<keyword evidence="3" id="KW-0964">Secreted</keyword>